<accession>A0A0V0RZP1</accession>
<keyword evidence="8" id="KW-1185">Reference proteome</keyword>
<reference evidence="7 8" key="1">
    <citation type="submission" date="2015-01" db="EMBL/GenBank/DDBJ databases">
        <title>Evolution of Trichinella species and genotypes.</title>
        <authorList>
            <person name="Korhonen P.K."/>
            <person name="Edoardo P."/>
            <person name="Giuseppe L.R."/>
            <person name="Gasser R.B."/>
        </authorList>
    </citation>
    <scope>NUCLEOTIDE SEQUENCE [LARGE SCALE GENOMIC DNA]</scope>
    <source>
        <strain evidence="7">ISS37</strain>
    </source>
</reference>
<comment type="caution">
    <text evidence="7">The sequence shown here is derived from an EMBL/GenBank/DDBJ whole genome shotgun (WGS) entry which is preliminary data.</text>
</comment>
<evidence type="ECO:0000256" key="3">
    <source>
        <dbReference type="ARBA" id="ARBA00022692"/>
    </source>
</evidence>
<gene>
    <name evidence="7" type="primary">REEP5</name>
    <name evidence="7" type="ORF">T07_8235</name>
</gene>
<dbReference type="AlphaFoldDB" id="A0A0V0RZP1"/>
<dbReference type="OrthoDB" id="5913021at2759"/>
<proteinExistence type="inferred from homology"/>
<organism evidence="7 8">
    <name type="scientific">Trichinella nelsoni</name>
    <dbReference type="NCBI Taxonomy" id="6336"/>
    <lineage>
        <taxon>Eukaryota</taxon>
        <taxon>Metazoa</taxon>
        <taxon>Ecdysozoa</taxon>
        <taxon>Nematoda</taxon>
        <taxon>Enoplea</taxon>
        <taxon>Dorylaimia</taxon>
        <taxon>Trichinellida</taxon>
        <taxon>Trichinellidae</taxon>
        <taxon>Trichinella</taxon>
    </lineage>
</organism>
<keyword evidence="7" id="KW-0675">Receptor</keyword>
<sequence>MAQIFQNIRNDIWMKADWLENCLLKLDKNLAKVITKLRPNAGLLCNCICIGYPAMQTLIEMQSSENANCKQWKFYWIIFGFFRLVDYFAECISFIIPIYWPLKCIFFVWLFTPSCLGAATLYENNIKFLITIIPIILIFTVIYITRFFCWSAI</sequence>
<evidence type="ECO:0000313" key="7">
    <source>
        <dbReference type="EMBL" id="KRX19936.1"/>
    </source>
</evidence>
<evidence type="ECO:0000256" key="6">
    <source>
        <dbReference type="RuleBase" id="RU362006"/>
    </source>
</evidence>
<evidence type="ECO:0000256" key="1">
    <source>
        <dbReference type="ARBA" id="ARBA00004141"/>
    </source>
</evidence>
<dbReference type="PANTHER" id="PTHR12300">
    <property type="entry name" value="HVA22-LIKE PROTEINS"/>
    <property type="match status" value="1"/>
</dbReference>
<dbReference type="Proteomes" id="UP000054630">
    <property type="component" value="Unassembled WGS sequence"/>
</dbReference>
<feature type="transmembrane region" description="Helical" evidence="6">
    <location>
        <begin position="128"/>
        <end position="149"/>
    </location>
</feature>
<comment type="caution">
    <text evidence="6">Lacks conserved residue(s) required for the propagation of feature annotation.</text>
</comment>
<protein>
    <recommendedName>
        <fullName evidence="6">Receptor expression-enhancing protein</fullName>
    </recommendedName>
</protein>
<dbReference type="EMBL" id="JYDL01000053">
    <property type="protein sequence ID" value="KRX19936.1"/>
    <property type="molecule type" value="Genomic_DNA"/>
</dbReference>
<dbReference type="PANTHER" id="PTHR12300:SF161">
    <property type="entry name" value="RECEPTOR EXPRESSION-ENHANCING PROTEIN"/>
    <property type="match status" value="1"/>
</dbReference>
<keyword evidence="5 6" id="KW-0472">Membrane</keyword>
<keyword evidence="4 6" id="KW-1133">Transmembrane helix</keyword>
<comment type="subcellular location">
    <subcellularLocation>
        <location evidence="1 6">Membrane</location>
        <topology evidence="1 6">Multi-pass membrane protein</topology>
    </subcellularLocation>
</comment>
<evidence type="ECO:0000313" key="8">
    <source>
        <dbReference type="Proteomes" id="UP000054630"/>
    </source>
</evidence>
<dbReference type="GO" id="GO:0016020">
    <property type="term" value="C:membrane"/>
    <property type="evidence" value="ECO:0007669"/>
    <property type="project" value="UniProtKB-SubCell"/>
</dbReference>
<dbReference type="Pfam" id="PF03134">
    <property type="entry name" value="TB2_DP1_HVA22"/>
    <property type="match status" value="1"/>
</dbReference>
<comment type="similarity">
    <text evidence="2 6">Belongs to the DP1 family.</text>
</comment>
<evidence type="ECO:0000256" key="5">
    <source>
        <dbReference type="ARBA" id="ARBA00023136"/>
    </source>
</evidence>
<evidence type="ECO:0000256" key="2">
    <source>
        <dbReference type="ARBA" id="ARBA00008573"/>
    </source>
</evidence>
<evidence type="ECO:0000256" key="4">
    <source>
        <dbReference type="ARBA" id="ARBA00022989"/>
    </source>
</evidence>
<dbReference type="STRING" id="6336.A0A0V0RZP1"/>
<dbReference type="InterPro" id="IPR004345">
    <property type="entry name" value="TB2_DP1_HVA22"/>
</dbReference>
<name>A0A0V0RZP1_9BILA</name>
<keyword evidence="3 6" id="KW-0812">Transmembrane</keyword>